<feature type="non-terminal residue" evidence="1">
    <location>
        <position position="1"/>
    </location>
</feature>
<evidence type="ECO:0000313" key="1">
    <source>
        <dbReference type="EMBL" id="MCV5626009.1"/>
    </source>
</evidence>
<reference evidence="1" key="1">
    <citation type="submission" date="2023-06" db="EMBL/GenBank/DDBJ databases">
        <title>Deciphering the underlying mechanisms mediating the transmission of blaNDM gene from human to animals in China.</title>
        <authorList>
            <person name="Chen K."/>
            <person name="Chen S."/>
        </authorList>
    </citation>
    <scope>NUCLEOTIDE SEQUENCE</scope>
    <source>
        <strain evidence="1">1199</strain>
    </source>
</reference>
<accession>A0AAP3A4A1</accession>
<protein>
    <recommendedName>
        <fullName evidence="3">Phage portal protein</fullName>
    </recommendedName>
</protein>
<dbReference type="AlphaFoldDB" id="A0AAP3A4A1"/>
<evidence type="ECO:0000313" key="2">
    <source>
        <dbReference type="Proteomes" id="UP001208624"/>
    </source>
</evidence>
<feature type="non-terminal residue" evidence="1">
    <location>
        <position position="89"/>
    </location>
</feature>
<name>A0AAP3A4A1_ECOLX</name>
<dbReference type="Proteomes" id="UP001208624">
    <property type="component" value="Unassembled WGS sequence"/>
</dbReference>
<evidence type="ECO:0008006" key="3">
    <source>
        <dbReference type="Google" id="ProtNLM"/>
    </source>
</evidence>
<organism evidence="1 2">
    <name type="scientific">Escherichia coli</name>
    <dbReference type="NCBI Taxonomy" id="562"/>
    <lineage>
        <taxon>Bacteria</taxon>
        <taxon>Pseudomonadati</taxon>
        <taxon>Pseudomonadota</taxon>
        <taxon>Gammaproteobacteria</taxon>
        <taxon>Enterobacterales</taxon>
        <taxon>Enterobacteriaceae</taxon>
        <taxon>Escherichia</taxon>
    </lineage>
</organism>
<proteinExistence type="predicted"/>
<dbReference type="EMBL" id="JAOVKC010001076">
    <property type="protein sequence ID" value="MCV5626009.1"/>
    <property type="molecule type" value="Genomic_DNA"/>
</dbReference>
<comment type="caution">
    <text evidence="1">The sequence shown here is derived from an EMBL/GenBank/DDBJ whole genome shotgun (WGS) entry which is preliminary data.</text>
</comment>
<sequence>SASLSHSADMFRKLYYDNGSHAGCIIYIGAAQVNRESMDSLKETLQGARGGGAFKNVLIHAPNGGKEGVQILPFQQITAKDEFMNVKAA</sequence>
<gene>
    <name evidence="1" type="ORF">OFN31_30735</name>
</gene>